<evidence type="ECO:0000256" key="1">
    <source>
        <dbReference type="SAM" id="MobiDB-lite"/>
    </source>
</evidence>
<sequence length="58" mass="6503">MPAPIPRISPELLSNIIFGVVMFFIALYAVWQTHRANSQHPESAIALPRRQTDASDQV</sequence>
<gene>
    <name evidence="3" type="ORF">Z520_11082</name>
</gene>
<evidence type="ECO:0000313" key="3">
    <source>
        <dbReference type="EMBL" id="KIX93227.1"/>
    </source>
</evidence>
<keyword evidence="4" id="KW-1185">Reference proteome</keyword>
<reference evidence="3 4" key="1">
    <citation type="submission" date="2015-01" db="EMBL/GenBank/DDBJ databases">
        <title>The Genome Sequence of Fonsecaea multimorphosa CBS 102226.</title>
        <authorList>
            <consortium name="The Broad Institute Genomics Platform"/>
            <person name="Cuomo C."/>
            <person name="de Hoog S."/>
            <person name="Gorbushina A."/>
            <person name="Stielow B."/>
            <person name="Teixiera M."/>
            <person name="Abouelleil A."/>
            <person name="Chapman S.B."/>
            <person name="Priest M."/>
            <person name="Young S.K."/>
            <person name="Wortman J."/>
            <person name="Nusbaum C."/>
            <person name="Birren B."/>
        </authorList>
    </citation>
    <scope>NUCLEOTIDE SEQUENCE [LARGE SCALE GENOMIC DNA]</scope>
    <source>
        <strain evidence="3 4">CBS 102226</strain>
    </source>
</reference>
<feature type="region of interest" description="Disordered" evidence="1">
    <location>
        <begin position="39"/>
        <end position="58"/>
    </location>
</feature>
<name>A0A0D2JJ57_9EURO</name>
<keyword evidence="2" id="KW-1133">Transmembrane helix</keyword>
<accession>A0A0D2JJ57</accession>
<dbReference type="Proteomes" id="UP000053411">
    <property type="component" value="Unassembled WGS sequence"/>
</dbReference>
<protein>
    <submittedName>
        <fullName evidence="3">Uncharacterized protein</fullName>
    </submittedName>
</protein>
<proteinExistence type="predicted"/>
<feature type="transmembrane region" description="Helical" evidence="2">
    <location>
        <begin position="12"/>
        <end position="31"/>
    </location>
</feature>
<dbReference type="GeneID" id="27716828"/>
<evidence type="ECO:0000256" key="2">
    <source>
        <dbReference type="SAM" id="Phobius"/>
    </source>
</evidence>
<dbReference type="EMBL" id="KN848096">
    <property type="protein sequence ID" value="KIX93227.1"/>
    <property type="molecule type" value="Genomic_DNA"/>
</dbReference>
<dbReference type="AlphaFoldDB" id="A0A0D2JJ57"/>
<organism evidence="3 4">
    <name type="scientific">Fonsecaea multimorphosa CBS 102226</name>
    <dbReference type="NCBI Taxonomy" id="1442371"/>
    <lineage>
        <taxon>Eukaryota</taxon>
        <taxon>Fungi</taxon>
        <taxon>Dikarya</taxon>
        <taxon>Ascomycota</taxon>
        <taxon>Pezizomycotina</taxon>
        <taxon>Eurotiomycetes</taxon>
        <taxon>Chaetothyriomycetidae</taxon>
        <taxon>Chaetothyriales</taxon>
        <taxon>Herpotrichiellaceae</taxon>
        <taxon>Fonsecaea</taxon>
    </lineage>
</organism>
<dbReference type="RefSeq" id="XP_016627350.1">
    <property type="nucleotide sequence ID" value="XM_016781572.1"/>
</dbReference>
<dbReference type="VEuPathDB" id="FungiDB:Z520_11082"/>
<evidence type="ECO:0000313" key="4">
    <source>
        <dbReference type="Proteomes" id="UP000053411"/>
    </source>
</evidence>
<dbReference type="OrthoDB" id="5430136at2759"/>
<keyword evidence="2" id="KW-0812">Transmembrane</keyword>
<keyword evidence="2" id="KW-0472">Membrane</keyword>